<comment type="function">
    <text evidence="1">Required for arbuscular mycorrhiza (AM) development during AM symbiosis with AM fungi (e.g. Glomeromycota intraradices).</text>
</comment>
<dbReference type="PROSITE" id="PS00138">
    <property type="entry name" value="SUBTILASE_SER"/>
    <property type="match status" value="1"/>
</dbReference>
<evidence type="ECO:0000256" key="10">
    <source>
        <dbReference type="ARBA" id="ARBA00023180"/>
    </source>
</evidence>
<dbReference type="GO" id="GO:0048046">
    <property type="term" value="C:apoplast"/>
    <property type="evidence" value="ECO:0007669"/>
    <property type="project" value="UniProtKB-SubCell"/>
</dbReference>
<protein>
    <submittedName>
        <fullName evidence="19">Subtilisin-like protease SBT1.1</fullName>
    </submittedName>
</protein>
<keyword evidence="4" id="KW-0052">Apoplast</keyword>
<dbReference type="CDD" id="cd04852">
    <property type="entry name" value="Peptidases_S8_3"/>
    <property type="match status" value="1"/>
</dbReference>
<evidence type="ECO:0000256" key="14">
    <source>
        <dbReference type="SAM" id="SignalP"/>
    </source>
</evidence>
<evidence type="ECO:0000259" key="17">
    <source>
        <dbReference type="Pfam" id="PF05922"/>
    </source>
</evidence>
<evidence type="ECO:0000256" key="1">
    <source>
        <dbReference type="ARBA" id="ARBA00002076"/>
    </source>
</evidence>
<evidence type="ECO:0000256" key="3">
    <source>
        <dbReference type="ARBA" id="ARBA00011073"/>
    </source>
</evidence>
<dbReference type="Pfam" id="PF05922">
    <property type="entry name" value="Inhibitor_I9"/>
    <property type="match status" value="1"/>
</dbReference>
<dbReference type="CDD" id="cd02120">
    <property type="entry name" value="PA_subtilisin_like"/>
    <property type="match status" value="1"/>
</dbReference>
<feature type="chain" id="PRO_5032773246" evidence="14">
    <location>
        <begin position="20"/>
        <end position="783"/>
    </location>
</feature>
<dbReference type="SUPFAM" id="SSF52743">
    <property type="entry name" value="Subtilisin-like"/>
    <property type="match status" value="1"/>
</dbReference>
<dbReference type="InterPro" id="IPR037045">
    <property type="entry name" value="S8pro/Inhibitor_I9_sf"/>
</dbReference>
<evidence type="ECO:0000313" key="20">
    <source>
        <dbReference type="Proteomes" id="UP000634136"/>
    </source>
</evidence>
<evidence type="ECO:0000256" key="7">
    <source>
        <dbReference type="ARBA" id="ARBA00022729"/>
    </source>
</evidence>
<keyword evidence="20" id="KW-1185">Reference proteome</keyword>
<dbReference type="FunFam" id="2.60.40.2310:FF:000001">
    <property type="entry name" value="Subtilisin-like protease SBT1.5"/>
    <property type="match status" value="1"/>
</dbReference>
<dbReference type="Gene3D" id="3.50.30.30">
    <property type="match status" value="1"/>
</dbReference>
<dbReference type="EMBL" id="JAAIUW010000001">
    <property type="protein sequence ID" value="KAF7844695.1"/>
    <property type="molecule type" value="Genomic_DNA"/>
</dbReference>
<dbReference type="InterPro" id="IPR045051">
    <property type="entry name" value="SBT"/>
</dbReference>
<dbReference type="FunFam" id="3.40.50.200:FF:000006">
    <property type="entry name" value="Subtilisin-like protease SBT1.5"/>
    <property type="match status" value="1"/>
</dbReference>
<dbReference type="InterPro" id="IPR015500">
    <property type="entry name" value="Peptidase_S8_subtilisin-rel"/>
</dbReference>
<dbReference type="InterPro" id="IPR041469">
    <property type="entry name" value="Subtilisin-like_FN3"/>
</dbReference>
<keyword evidence="7 14" id="KW-0732">Signal</keyword>
<dbReference type="Proteomes" id="UP000634136">
    <property type="component" value="Unassembled WGS sequence"/>
</dbReference>
<feature type="region of interest" description="Disordered" evidence="13">
    <location>
        <begin position="205"/>
        <end position="224"/>
    </location>
</feature>
<comment type="similarity">
    <text evidence="3 12">Belongs to the peptidase S8 family.</text>
</comment>
<dbReference type="Pfam" id="PF00082">
    <property type="entry name" value="Peptidase_S8"/>
    <property type="match status" value="1"/>
</dbReference>
<dbReference type="GO" id="GO:0006508">
    <property type="term" value="P:proteolysis"/>
    <property type="evidence" value="ECO:0007669"/>
    <property type="project" value="UniProtKB-KW"/>
</dbReference>
<name>A0A835CLM7_9FABA</name>
<dbReference type="InterPro" id="IPR034197">
    <property type="entry name" value="Peptidases_S8_3"/>
</dbReference>
<evidence type="ECO:0000259" key="16">
    <source>
        <dbReference type="Pfam" id="PF02225"/>
    </source>
</evidence>
<dbReference type="InterPro" id="IPR023828">
    <property type="entry name" value="Peptidase_S8_Ser-AS"/>
</dbReference>
<evidence type="ECO:0000256" key="9">
    <source>
        <dbReference type="ARBA" id="ARBA00022825"/>
    </source>
</evidence>
<feature type="active site" description="Charge relay system" evidence="11 12">
    <location>
        <position position="218"/>
    </location>
</feature>
<keyword evidence="10" id="KW-0325">Glycoprotein</keyword>
<feature type="domain" description="PA" evidence="16">
    <location>
        <begin position="398"/>
        <end position="464"/>
    </location>
</feature>
<organism evidence="19 20">
    <name type="scientific">Senna tora</name>
    <dbReference type="NCBI Taxonomy" id="362788"/>
    <lineage>
        <taxon>Eukaryota</taxon>
        <taxon>Viridiplantae</taxon>
        <taxon>Streptophyta</taxon>
        <taxon>Embryophyta</taxon>
        <taxon>Tracheophyta</taxon>
        <taxon>Spermatophyta</taxon>
        <taxon>Magnoliopsida</taxon>
        <taxon>eudicotyledons</taxon>
        <taxon>Gunneridae</taxon>
        <taxon>Pentapetalae</taxon>
        <taxon>rosids</taxon>
        <taxon>fabids</taxon>
        <taxon>Fabales</taxon>
        <taxon>Fabaceae</taxon>
        <taxon>Caesalpinioideae</taxon>
        <taxon>Cassia clade</taxon>
        <taxon>Senna</taxon>
    </lineage>
</organism>
<reference evidence="19" key="1">
    <citation type="submission" date="2020-09" db="EMBL/GenBank/DDBJ databases">
        <title>Genome-Enabled Discovery of Anthraquinone Biosynthesis in Senna tora.</title>
        <authorList>
            <person name="Kang S.-H."/>
            <person name="Pandey R.P."/>
            <person name="Lee C.-M."/>
            <person name="Sim J.-S."/>
            <person name="Jeong J.-T."/>
            <person name="Choi B.-S."/>
            <person name="Jung M."/>
            <person name="Ginzburg D."/>
            <person name="Zhao K."/>
            <person name="Won S.Y."/>
            <person name="Oh T.-J."/>
            <person name="Yu Y."/>
            <person name="Kim N.-H."/>
            <person name="Lee O.R."/>
            <person name="Lee T.-H."/>
            <person name="Bashyal P."/>
            <person name="Kim T.-S."/>
            <person name="Lee W.-H."/>
            <person name="Kawkins C."/>
            <person name="Kim C.-K."/>
            <person name="Kim J.S."/>
            <person name="Ahn B.O."/>
            <person name="Rhee S.Y."/>
            <person name="Sohng J.K."/>
        </authorList>
    </citation>
    <scope>NUCLEOTIDE SEQUENCE</scope>
    <source>
        <tissue evidence="19">Leaf</tissue>
    </source>
</reference>
<keyword evidence="5" id="KW-0964">Secreted</keyword>
<sequence length="783" mass="83012">MIIMRTLLLLLLTIMVTNSTTLALPHKQTFIIHIDKTKIQPSNPQPWFQSILNSISISQQEEDASQNPELLYVYESTIFGFSAHLSPSHLSSLQQSPSFLAAFPDDLLPLHTTHTPRFLGLSVGLGLWSGPNLASDVIIGVLDTGIWPEHASFGDAGMAPVPSRWKGVCENGTEFGEGNCNRKIVGARAFYRGYEKIAGRINETGGGEYRSARDSQGHGTHTASTAAGSVVGNASLFGFARGTARGMRYTSRIAAYKVCWAFGCTNSDILAAMDQAVSDGVDVLSLSLGGAARPFYNDSIAIASFGAIQKGVFVSCSAGNSGPSSSSVGNVAPWLTTVAASYTDRSFPTVVKLGNGQTFRGSSLYKGKPTKEALLVHAKSAGTKGSGGRIAQYCIRGFLDPKLVKGKIVACERGINGRTQKGEAVKMAGGVGMILLNSETQGEELFADAHILPATSIGASASKSIRSYISSNKTPTASISFLGTVYGNPADAPLMAAFSSRGPSLVGPDVIKPDLTAPGVNILAAWPPKASPSLLKSDKRSVLFNIVSGTSMSCPHVSGIAALVKSVHRDWSPAAIKSALMTTAYTLNHKGTPIGDIGSNRSSSPANPFAFGSGHVDPERASDPGLVYDITTQDYLRYLCSLNYTSSQIALLLSKGSSNNVTCSSNNDGEVLQAGDLNYPSFAVLFSSRRSAHNNANVTYKRVVTNVGYPKSGYAVKVEEPKGVSVRVEPRNLRFRKMGEKLSYKVSFVAKGKRRVSGSSSFGSLVWVSGNYAVRSPIAVTWQ</sequence>
<evidence type="ECO:0000256" key="2">
    <source>
        <dbReference type="ARBA" id="ARBA00004271"/>
    </source>
</evidence>
<gene>
    <name evidence="19" type="ORF">G2W53_001600</name>
</gene>
<dbReference type="FunFam" id="3.50.30.30:FF:000005">
    <property type="entry name" value="subtilisin-like protease SBT1.5"/>
    <property type="match status" value="1"/>
</dbReference>
<dbReference type="InterPro" id="IPR010259">
    <property type="entry name" value="S8pro/Inhibitor_I9"/>
</dbReference>
<evidence type="ECO:0000256" key="8">
    <source>
        <dbReference type="ARBA" id="ARBA00022801"/>
    </source>
</evidence>
<dbReference type="AlphaFoldDB" id="A0A835CLM7"/>
<evidence type="ECO:0000259" key="15">
    <source>
        <dbReference type="Pfam" id="PF00082"/>
    </source>
</evidence>
<dbReference type="PRINTS" id="PR00723">
    <property type="entry name" value="SUBTILISIN"/>
</dbReference>
<feature type="signal peptide" evidence="14">
    <location>
        <begin position="1"/>
        <end position="19"/>
    </location>
</feature>
<evidence type="ECO:0000256" key="4">
    <source>
        <dbReference type="ARBA" id="ARBA00022523"/>
    </source>
</evidence>
<feature type="active site" description="Charge relay system" evidence="11 12">
    <location>
        <position position="143"/>
    </location>
</feature>
<feature type="domain" description="Inhibitor I9" evidence="17">
    <location>
        <begin position="29"/>
        <end position="111"/>
    </location>
</feature>
<keyword evidence="8 12" id="KW-0378">Hydrolase</keyword>
<dbReference type="PANTHER" id="PTHR10795">
    <property type="entry name" value="PROPROTEIN CONVERTASE SUBTILISIN/KEXIN"/>
    <property type="match status" value="1"/>
</dbReference>
<evidence type="ECO:0000256" key="13">
    <source>
        <dbReference type="SAM" id="MobiDB-lite"/>
    </source>
</evidence>
<dbReference type="Gene3D" id="3.30.70.80">
    <property type="entry name" value="Peptidase S8 propeptide/proteinase inhibitor I9"/>
    <property type="match status" value="1"/>
</dbReference>
<dbReference type="OrthoDB" id="206201at2759"/>
<keyword evidence="6 12" id="KW-0645">Protease</keyword>
<evidence type="ECO:0000256" key="11">
    <source>
        <dbReference type="PIRSR" id="PIRSR615500-1"/>
    </source>
</evidence>
<dbReference type="InterPro" id="IPR000209">
    <property type="entry name" value="Peptidase_S8/S53_dom"/>
</dbReference>
<feature type="domain" description="Subtilisin-like protease fibronectin type-III" evidence="18">
    <location>
        <begin position="676"/>
        <end position="780"/>
    </location>
</feature>
<feature type="domain" description="Peptidase S8/S53" evidence="15">
    <location>
        <begin position="135"/>
        <end position="613"/>
    </location>
</feature>
<feature type="active site" description="Charge relay system" evidence="11 12">
    <location>
        <position position="551"/>
    </location>
</feature>
<comment type="caution">
    <text evidence="19">The sequence shown here is derived from an EMBL/GenBank/DDBJ whole genome shotgun (WGS) entry which is preliminary data.</text>
</comment>
<evidence type="ECO:0000256" key="12">
    <source>
        <dbReference type="PROSITE-ProRule" id="PRU01240"/>
    </source>
</evidence>
<dbReference type="Gene3D" id="3.40.50.200">
    <property type="entry name" value="Peptidase S8/S53 domain"/>
    <property type="match status" value="1"/>
</dbReference>
<dbReference type="Gene3D" id="2.60.40.2310">
    <property type="match status" value="1"/>
</dbReference>
<dbReference type="InterPro" id="IPR003137">
    <property type="entry name" value="PA_domain"/>
</dbReference>
<evidence type="ECO:0000259" key="18">
    <source>
        <dbReference type="Pfam" id="PF17766"/>
    </source>
</evidence>
<evidence type="ECO:0000313" key="19">
    <source>
        <dbReference type="EMBL" id="KAF7844695.1"/>
    </source>
</evidence>
<dbReference type="PROSITE" id="PS51892">
    <property type="entry name" value="SUBTILASE"/>
    <property type="match status" value="1"/>
</dbReference>
<accession>A0A835CLM7</accession>
<dbReference type="Pfam" id="PF02225">
    <property type="entry name" value="PA"/>
    <property type="match status" value="1"/>
</dbReference>
<dbReference type="GO" id="GO:0009609">
    <property type="term" value="P:response to symbiotic bacterium"/>
    <property type="evidence" value="ECO:0007669"/>
    <property type="project" value="UniProtKB-ARBA"/>
</dbReference>
<dbReference type="InterPro" id="IPR036852">
    <property type="entry name" value="Peptidase_S8/S53_dom_sf"/>
</dbReference>
<dbReference type="GO" id="GO:0009610">
    <property type="term" value="P:response to symbiotic fungus"/>
    <property type="evidence" value="ECO:0007669"/>
    <property type="project" value="UniProtKB-ARBA"/>
</dbReference>
<dbReference type="GO" id="GO:0004252">
    <property type="term" value="F:serine-type endopeptidase activity"/>
    <property type="evidence" value="ECO:0007669"/>
    <property type="project" value="UniProtKB-UniRule"/>
</dbReference>
<comment type="subcellular location">
    <subcellularLocation>
        <location evidence="2">Secreted</location>
        <location evidence="2">Extracellular space</location>
        <location evidence="2">Apoplast</location>
    </subcellularLocation>
</comment>
<keyword evidence="9 12" id="KW-0720">Serine protease</keyword>
<dbReference type="Pfam" id="PF17766">
    <property type="entry name" value="fn3_6"/>
    <property type="match status" value="1"/>
</dbReference>
<evidence type="ECO:0000256" key="6">
    <source>
        <dbReference type="ARBA" id="ARBA00022670"/>
    </source>
</evidence>
<evidence type="ECO:0000256" key="5">
    <source>
        <dbReference type="ARBA" id="ARBA00022525"/>
    </source>
</evidence>
<proteinExistence type="inferred from homology"/>